<dbReference type="InterPro" id="IPR036388">
    <property type="entry name" value="WH-like_DNA-bd_sf"/>
</dbReference>
<dbReference type="CDD" id="cd07153">
    <property type="entry name" value="Fur_like"/>
    <property type="match status" value="1"/>
</dbReference>
<dbReference type="EMBL" id="JBHSMH010000017">
    <property type="protein sequence ID" value="MFC5468595.1"/>
    <property type="molecule type" value="Genomic_DNA"/>
</dbReference>
<accession>A0ABW0LTK2</accession>
<dbReference type="Gene3D" id="1.10.10.10">
    <property type="entry name" value="Winged helix-like DNA-binding domain superfamily/Winged helix DNA-binding domain"/>
    <property type="match status" value="1"/>
</dbReference>
<evidence type="ECO:0000313" key="8">
    <source>
        <dbReference type="Proteomes" id="UP001596105"/>
    </source>
</evidence>
<evidence type="ECO:0000256" key="2">
    <source>
        <dbReference type="ARBA" id="ARBA00022491"/>
    </source>
</evidence>
<gene>
    <name evidence="7" type="ORF">ACFPPD_07665</name>
</gene>
<dbReference type="PANTHER" id="PTHR33202">
    <property type="entry name" value="ZINC UPTAKE REGULATION PROTEIN"/>
    <property type="match status" value="1"/>
</dbReference>
<dbReference type="InterPro" id="IPR002481">
    <property type="entry name" value="FUR"/>
</dbReference>
<evidence type="ECO:0000256" key="3">
    <source>
        <dbReference type="ARBA" id="ARBA00022833"/>
    </source>
</evidence>
<keyword evidence="3" id="KW-0862">Zinc</keyword>
<organism evidence="7 8">
    <name type="scientific">Cohnella suwonensis</name>
    <dbReference type="NCBI Taxonomy" id="696072"/>
    <lineage>
        <taxon>Bacteria</taxon>
        <taxon>Bacillati</taxon>
        <taxon>Bacillota</taxon>
        <taxon>Bacilli</taxon>
        <taxon>Bacillales</taxon>
        <taxon>Paenibacillaceae</taxon>
        <taxon>Cohnella</taxon>
    </lineage>
</organism>
<dbReference type="Proteomes" id="UP001596105">
    <property type="component" value="Unassembled WGS sequence"/>
</dbReference>
<keyword evidence="2" id="KW-0678">Repressor</keyword>
<dbReference type="PANTHER" id="PTHR33202:SF8">
    <property type="entry name" value="PEROXIDE-RESPONSIVE REPRESSOR PERR"/>
    <property type="match status" value="1"/>
</dbReference>
<comment type="similarity">
    <text evidence="1">Belongs to the Fur family.</text>
</comment>
<evidence type="ECO:0000313" key="7">
    <source>
        <dbReference type="EMBL" id="MFC5468595.1"/>
    </source>
</evidence>
<dbReference type="Gene3D" id="3.30.1490.190">
    <property type="match status" value="1"/>
</dbReference>
<proteinExistence type="inferred from homology"/>
<keyword evidence="8" id="KW-1185">Reference proteome</keyword>
<dbReference type="InterPro" id="IPR036390">
    <property type="entry name" value="WH_DNA-bd_sf"/>
</dbReference>
<reference evidence="8" key="1">
    <citation type="journal article" date="2019" name="Int. J. Syst. Evol. Microbiol.">
        <title>The Global Catalogue of Microorganisms (GCM) 10K type strain sequencing project: providing services to taxonomists for standard genome sequencing and annotation.</title>
        <authorList>
            <consortium name="The Broad Institute Genomics Platform"/>
            <consortium name="The Broad Institute Genome Sequencing Center for Infectious Disease"/>
            <person name="Wu L."/>
            <person name="Ma J."/>
        </authorList>
    </citation>
    <scope>NUCLEOTIDE SEQUENCE [LARGE SCALE GENOMIC DNA]</scope>
    <source>
        <strain evidence="8">CCUG 57113</strain>
    </source>
</reference>
<keyword evidence="5" id="KW-0238">DNA-binding</keyword>
<evidence type="ECO:0000256" key="5">
    <source>
        <dbReference type="ARBA" id="ARBA00023125"/>
    </source>
</evidence>
<evidence type="ECO:0000256" key="1">
    <source>
        <dbReference type="ARBA" id="ARBA00007957"/>
    </source>
</evidence>
<dbReference type="RefSeq" id="WP_209744968.1">
    <property type="nucleotide sequence ID" value="NZ_JBHSMH010000017.1"/>
</dbReference>
<evidence type="ECO:0000256" key="6">
    <source>
        <dbReference type="ARBA" id="ARBA00023163"/>
    </source>
</evidence>
<keyword evidence="4" id="KW-0805">Transcription regulation</keyword>
<evidence type="ECO:0000256" key="4">
    <source>
        <dbReference type="ARBA" id="ARBA00023015"/>
    </source>
</evidence>
<dbReference type="SUPFAM" id="SSF46785">
    <property type="entry name" value="Winged helix' DNA-binding domain"/>
    <property type="match status" value="1"/>
</dbReference>
<sequence length="143" mass="15890">MESKVEHAVDQLKSGGVRMTPQRYAILQYLIESYTHPTADDIFRALSPQFPSLSVATVYNNLKVFVDTGLVRELKYGDDSSRFDADMSDHYHVTCTKCGTIVDFDHPPVLEVERAASSSTGFTVIGHRLEIYGTCPACKGMHS</sequence>
<comment type="caution">
    <text evidence="7">The sequence shown here is derived from an EMBL/GenBank/DDBJ whole genome shotgun (WGS) entry which is preliminary data.</text>
</comment>
<name>A0ABW0LTK2_9BACL</name>
<dbReference type="InterPro" id="IPR043135">
    <property type="entry name" value="Fur_C"/>
</dbReference>
<dbReference type="Pfam" id="PF01475">
    <property type="entry name" value="FUR"/>
    <property type="match status" value="1"/>
</dbReference>
<keyword evidence="6" id="KW-0804">Transcription</keyword>
<protein>
    <submittedName>
        <fullName evidence="7">Fur family transcriptional regulator</fullName>
    </submittedName>
</protein>